<dbReference type="EMBL" id="CZAO01000012">
    <property type="protein sequence ID" value="CUP89774.1"/>
    <property type="molecule type" value="Genomic_DNA"/>
</dbReference>
<dbReference type="AlphaFoldDB" id="A0A174RVW1"/>
<organism evidence="1 2">
    <name type="scientific">Bacteroides uniformis</name>
    <dbReference type="NCBI Taxonomy" id="820"/>
    <lineage>
        <taxon>Bacteria</taxon>
        <taxon>Pseudomonadati</taxon>
        <taxon>Bacteroidota</taxon>
        <taxon>Bacteroidia</taxon>
        <taxon>Bacteroidales</taxon>
        <taxon>Bacteroidaceae</taxon>
        <taxon>Bacteroides</taxon>
    </lineage>
</organism>
<dbReference type="RefSeq" id="WP_057253544.1">
    <property type="nucleotide sequence ID" value="NZ_CZAO01000012.1"/>
</dbReference>
<evidence type="ECO:0000313" key="2">
    <source>
        <dbReference type="Proteomes" id="UP000095766"/>
    </source>
</evidence>
<sequence>MKTNCDFIELYDMAGTRFFGEYSCLEAAKPRLNELKGKGELKAINHALLMYEYRRDKSRGYVRTRIKAIHYKNGWRIKK</sequence>
<accession>A0A174RVW1</accession>
<gene>
    <name evidence="1" type="ORF">ERS852510_02601</name>
</gene>
<dbReference type="Proteomes" id="UP000095766">
    <property type="component" value="Unassembled WGS sequence"/>
</dbReference>
<name>A0A174RVW1_BACUN</name>
<evidence type="ECO:0000313" key="1">
    <source>
        <dbReference type="EMBL" id="CUP89774.1"/>
    </source>
</evidence>
<reference evidence="1 2" key="1">
    <citation type="submission" date="2015-09" db="EMBL/GenBank/DDBJ databases">
        <authorList>
            <consortium name="Pathogen Informatics"/>
        </authorList>
    </citation>
    <scope>NUCLEOTIDE SEQUENCE [LARGE SCALE GENOMIC DNA]</scope>
    <source>
        <strain evidence="1 2">2789STDY5834898</strain>
    </source>
</reference>
<proteinExistence type="predicted"/>
<protein>
    <submittedName>
        <fullName evidence="1">Uncharacterized protein</fullName>
    </submittedName>
</protein>